<dbReference type="GO" id="GO:0003677">
    <property type="term" value="F:DNA binding"/>
    <property type="evidence" value="ECO:0007669"/>
    <property type="project" value="InterPro"/>
</dbReference>
<evidence type="ECO:0008006" key="2">
    <source>
        <dbReference type="Google" id="ProtNLM"/>
    </source>
</evidence>
<organism evidence="1">
    <name type="scientific">hydrothermal vent metagenome</name>
    <dbReference type="NCBI Taxonomy" id="652676"/>
    <lineage>
        <taxon>unclassified sequences</taxon>
        <taxon>metagenomes</taxon>
        <taxon>ecological metagenomes</taxon>
    </lineage>
</organism>
<dbReference type="SUPFAM" id="SSF143422">
    <property type="entry name" value="Transposase IS200-like"/>
    <property type="match status" value="1"/>
</dbReference>
<protein>
    <recommendedName>
        <fullName evidence="2">Transposase IS200-like domain-containing protein</fullName>
    </recommendedName>
</protein>
<dbReference type="InterPro" id="IPR036515">
    <property type="entry name" value="Transposase_17_sf"/>
</dbReference>
<dbReference type="AlphaFoldDB" id="A0A3B0V3U0"/>
<sequence length="96" mass="11237">MAQKIPWITRRFSLDLTLGCFYHIYNRGINSETLFKEARNYSYFLDKYNQYLSPVVNTLAYCLLGNHFHLLILVKEQSENPTGTTIINNLTALKFL</sequence>
<reference evidence="1" key="1">
    <citation type="submission" date="2018-06" db="EMBL/GenBank/DDBJ databases">
        <authorList>
            <person name="Zhirakovskaya E."/>
        </authorList>
    </citation>
    <scope>NUCLEOTIDE SEQUENCE</scope>
</reference>
<dbReference type="GO" id="GO:0004803">
    <property type="term" value="F:transposase activity"/>
    <property type="evidence" value="ECO:0007669"/>
    <property type="project" value="InterPro"/>
</dbReference>
<evidence type="ECO:0000313" key="1">
    <source>
        <dbReference type="EMBL" id="VAW26606.1"/>
    </source>
</evidence>
<proteinExistence type="predicted"/>
<accession>A0A3B0V3U0</accession>
<gene>
    <name evidence="1" type="ORF">MNBD_BACTEROID06-1301</name>
</gene>
<dbReference type="Gene3D" id="3.30.70.1290">
    <property type="entry name" value="Transposase IS200-like"/>
    <property type="match status" value="1"/>
</dbReference>
<dbReference type="GO" id="GO:0006313">
    <property type="term" value="P:DNA transposition"/>
    <property type="evidence" value="ECO:0007669"/>
    <property type="project" value="InterPro"/>
</dbReference>
<dbReference type="EMBL" id="UOES01000120">
    <property type="protein sequence ID" value="VAW26606.1"/>
    <property type="molecule type" value="Genomic_DNA"/>
</dbReference>
<name>A0A3B0V3U0_9ZZZZ</name>